<evidence type="ECO:0000313" key="1">
    <source>
        <dbReference type="EMBL" id="QEG24610.1"/>
    </source>
</evidence>
<gene>
    <name evidence="1" type="ORF">MFFC18_45310</name>
</gene>
<dbReference type="EMBL" id="CP042912">
    <property type="protein sequence ID" value="QEG24610.1"/>
    <property type="molecule type" value="Genomic_DNA"/>
</dbReference>
<dbReference type="AlphaFoldDB" id="A0A5B9PH49"/>
<accession>A0A5B9PH49</accession>
<organism evidence="1 2">
    <name type="scientific">Mariniblastus fucicola</name>
    <dbReference type="NCBI Taxonomy" id="980251"/>
    <lineage>
        <taxon>Bacteria</taxon>
        <taxon>Pseudomonadati</taxon>
        <taxon>Planctomycetota</taxon>
        <taxon>Planctomycetia</taxon>
        <taxon>Pirellulales</taxon>
        <taxon>Pirellulaceae</taxon>
        <taxon>Mariniblastus</taxon>
    </lineage>
</organism>
<protein>
    <submittedName>
        <fullName evidence="1">Uncharacterized protein</fullName>
    </submittedName>
</protein>
<evidence type="ECO:0000313" key="2">
    <source>
        <dbReference type="Proteomes" id="UP000322214"/>
    </source>
</evidence>
<keyword evidence="2" id="KW-1185">Reference proteome</keyword>
<proteinExistence type="predicted"/>
<sequence>MPAVSTRCGPIDIDGQCIEGVEFPTRIWGTGFEAISSWGLIMANKIIRVVSLASDGSTRSRDFDTFEEIEKAHEQVGIDDCSTDLTLRGMPVFKGLIGPIPESRAVVRYETPDVFEMVTKEWAAKKRKRRRRRTAEEIARDNAALAAAEAKGNGNGNAKVPMPNMIIGAPTATPNSIV</sequence>
<dbReference type="Proteomes" id="UP000322214">
    <property type="component" value="Chromosome"/>
</dbReference>
<reference evidence="1 2" key="1">
    <citation type="submission" date="2019-08" db="EMBL/GenBank/DDBJ databases">
        <title>Deep-cultivation of Planctomycetes and their phenomic and genomic characterization uncovers novel biology.</title>
        <authorList>
            <person name="Wiegand S."/>
            <person name="Jogler M."/>
            <person name="Boedeker C."/>
            <person name="Pinto D."/>
            <person name="Vollmers J."/>
            <person name="Rivas-Marin E."/>
            <person name="Kohn T."/>
            <person name="Peeters S.H."/>
            <person name="Heuer A."/>
            <person name="Rast P."/>
            <person name="Oberbeckmann S."/>
            <person name="Bunk B."/>
            <person name="Jeske O."/>
            <person name="Meyerdierks A."/>
            <person name="Storesund J.E."/>
            <person name="Kallscheuer N."/>
            <person name="Luecker S."/>
            <person name="Lage O.M."/>
            <person name="Pohl T."/>
            <person name="Merkel B.J."/>
            <person name="Hornburger P."/>
            <person name="Mueller R.-W."/>
            <person name="Bruemmer F."/>
            <person name="Labrenz M."/>
            <person name="Spormann A.M."/>
            <person name="Op den Camp H."/>
            <person name="Overmann J."/>
            <person name="Amann R."/>
            <person name="Jetten M.S.M."/>
            <person name="Mascher T."/>
            <person name="Medema M.H."/>
            <person name="Devos D.P."/>
            <person name="Kaster A.-K."/>
            <person name="Ovreas L."/>
            <person name="Rohde M."/>
            <person name="Galperin M.Y."/>
            <person name="Jogler C."/>
        </authorList>
    </citation>
    <scope>NUCLEOTIDE SEQUENCE [LARGE SCALE GENOMIC DNA]</scope>
    <source>
        <strain evidence="1 2">FC18</strain>
    </source>
</reference>
<dbReference type="KEGG" id="mff:MFFC18_45310"/>
<name>A0A5B9PH49_9BACT</name>